<dbReference type="InterPro" id="IPR036116">
    <property type="entry name" value="FN3_sf"/>
</dbReference>
<evidence type="ECO:0000259" key="4">
    <source>
        <dbReference type="SMART" id="SM00560"/>
    </source>
</evidence>
<keyword evidence="2" id="KW-1015">Disulfide bond</keyword>
<feature type="domain" description="Fibronectin type-III" evidence="3">
    <location>
        <begin position="172"/>
        <end position="255"/>
    </location>
</feature>
<dbReference type="SMART" id="SM00560">
    <property type="entry name" value="LamGL"/>
    <property type="match status" value="1"/>
</dbReference>
<dbReference type="CDD" id="cd00063">
    <property type="entry name" value="FN3"/>
    <property type="match status" value="1"/>
</dbReference>
<dbReference type="InterPro" id="IPR013783">
    <property type="entry name" value="Ig-like_fold"/>
</dbReference>
<dbReference type="Pfam" id="PF13385">
    <property type="entry name" value="Laminin_G_3"/>
    <property type="match status" value="1"/>
</dbReference>
<evidence type="ECO:0000256" key="2">
    <source>
        <dbReference type="ARBA" id="ARBA00023157"/>
    </source>
</evidence>
<dbReference type="InterPro" id="IPR013320">
    <property type="entry name" value="ConA-like_dom_sf"/>
</dbReference>
<reference evidence="5 6" key="1">
    <citation type="submission" date="2019-10" db="EMBL/GenBank/DDBJ databases">
        <title>Description of Paenibacillus terrestris sp. nov.</title>
        <authorList>
            <person name="Carlier A."/>
            <person name="Qi S."/>
        </authorList>
    </citation>
    <scope>NUCLEOTIDE SEQUENCE [LARGE SCALE GENOMIC DNA]</scope>
    <source>
        <strain evidence="5 6">LMG 31458</strain>
    </source>
</reference>
<evidence type="ECO:0008006" key="7">
    <source>
        <dbReference type="Google" id="ProtNLM"/>
    </source>
</evidence>
<dbReference type="Proteomes" id="UP000616779">
    <property type="component" value="Unassembled WGS sequence"/>
</dbReference>
<sequence length="478" mass="52498">MKRRLMKWALARLMLATFVLVSSGYALLSKENHAIASVPTPSILISPIRTVIMDTTPEVIMRAPIGSTIEIFEGISKLAYKDGNGNSNVILELPPLRNGVHMLTAKVVSNSETNTFSLPPIVVDDNEAFNIEDIVPIASDVADHEWDMNGDGIFGLKGEIEYLLSRIEPNTIAYPIDDFTIVPTATSATYATFTFSKPFGATSVKLLKKTAAESTFMDAGTLSVSDATYTVTGLTPNTSYEFKLIVTGGPKAGESNRVSVMTPPILIVAEPHQALDFNGAGDYVEIANDMVYNLSSFTIEAWVKPKDFEWKTGIVSKYQAHGQDSFTLRLSDGPPTYPDYNKINFQIGDGMEVNSVTNLELNKWYHLAALYDGTTQTMRLYINGVLDSMSSGVTYKTNSSPITIGADFLEDPRYFNGQIGEVRFWTTVRTEVEIQDDMNNHVETENHTGLAGYWTFNVGAKDESGNGRNGTIHGSRND</sequence>
<feature type="domain" description="LamG-like jellyroll fold" evidence="4">
    <location>
        <begin position="295"/>
        <end position="432"/>
    </location>
</feature>
<evidence type="ECO:0000259" key="3">
    <source>
        <dbReference type="SMART" id="SM00060"/>
    </source>
</evidence>
<evidence type="ECO:0000256" key="1">
    <source>
        <dbReference type="ARBA" id="ARBA00022729"/>
    </source>
</evidence>
<protein>
    <recommendedName>
        <fullName evidence="7">Fibronectin type-III domain-containing protein</fullName>
    </recommendedName>
</protein>
<dbReference type="SUPFAM" id="SSF49899">
    <property type="entry name" value="Concanavalin A-like lectins/glucanases"/>
    <property type="match status" value="1"/>
</dbReference>
<evidence type="ECO:0000313" key="5">
    <source>
        <dbReference type="EMBL" id="NOU71872.1"/>
    </source>
</evidence>
<keyword evidence="6" id="KW-1185">Reference proteome</keyword>
<accession>A0ABX1XTJ9</accession>
<proteinExistence type="predicted"/>
<evidence type="ECO:0000313" key="6">
    <source>
        <dbReference type="Proteomes" id="UP000616779"/>
    </source>
</evidence>
<dbReference type="EMBL" id="WHOA01000085">
    <property type="protein sequence ID" value="NOU71872.1"/>
    <property type="molecule type" value="Genomic_DNA"/>
</dbReference>
<keyword evidence="1" id="KW-0732">Signal</keyword>
<comment type="caution">
    <text evidence="5">The sequence shown here is derived from an EMBL/GenBank/DDBJ whole genome shotgun (WGS) entry which is preliminary data.</text>
</comment>
<dbReference type="SUPFAM" id="SSF49265">
    <property type="entry name" value="Fibronectin type III"/>
    <property type="match status" value="1"/>
</dbReference>
<dbReference type="RefSeq" id="WP_171643189.1">
    <property type="nucleotide sequence ID" value="NZ_WHOA01000085.1"/>
</dbReference>
<dbReference type="SMART" id="SM00060">
    <property type="entry name" value="FN3"/>
    <property type="match status" value="1"/>
</dbReference>
<dbReference type="Gene3D" id="2.60.40.10">
    <property type="entry name" value="Immunoglobulins"/>
    <property type="match status" value="1"/>
</dbReference>
<dbReference type="InterPro" id="IPR006558">
    <property type="entry name" value="LamG-like"/>
</dbReference>
<name>A0ABX1XTJ9_9BACL</name>
<gene>
    <name evidence="5" type="ORF">GC098_10650</name>
</gene>
<dbReference type="InterPro" id="IPR003961">
    <property type="entry name" value="FN3_dom"/>
</dbReference>
<dbReference type="Gene3D" id="2.60.120.200">
    <property type="match status" value="1"/>
</dbReference>
<organism evidence="5 6">
    <name type="scientific">Paenibacillus phytorum</name>
    <dbReference type="NCBI Taxonomy" id="2654977"/>
    <lineage>
        <taxon>Bacteria</taxon>
        <taxon>Bacillati</taxon>
        <taxon>Bacillota</taxon>
        <taxon>Bacilli</taxon>
        <taxon>Bacillales</taxon>
        <taxon>Paenibacillaceae</taxon>
        <taxon>Paenibacillus</taxon>
    </lineage>
</organism>